<dbReference type="EMBL" id="MLCF01000009">
    <property type="protein sequence ID" value="OIV38991.1"/>
    <property type="molecule type" value="Genomic_DNA"/>
</dbReference>
<dbReference type="PANTHER" id="PTHR43818">
    <property type="entry name" value="BCDNA.GH03377"/>
    <property type="match status" value="1"/>
</dbReference>
<reference evidence="4 5" key="1">
    <citation type="submission" date="2016-10" db="EMBL/GenBank/DDBJ databases">
        <title>Genome sequence of Streptomyces gilvigriseus MUSC 26.</title>
        <authorList>
            <person name="Lee L.-H."/>
            <person name="Ser H.-L."/>
        </authorList>
    </citation>
    <scope>NUCLEOTIDE SEQUENCE [LARGE SCALE GENOMIC DNA]</scope>
    <source>
        <strain evidence="4 5">MUSC 26</strain>
    </source>
</reference>
<dbReference type="GO" id="GO:0000166">
    <property type="term" value="F:nucleotide binding"/>
    <property type="evidence" value="ECO:0007669"/>
    <property type="project" value="InterPro"/>
</dbReference>
<organism evidence="4 5">
    <name type="scientific">Mangrovactinospora gilvigrisea</name>
    <dbReference type="NCBI Taxonomy" id="1428644"/>
    <lineage>
        <taxon>Bacteria</taxon>
        <taxon>Bacillati</taxon>
        <taxon>Actinomycetota</taxon>
        <taxon>Actinomycetes</taxon>
        <taxon>Kitasatosporales</taxon>
        <taxon>Streptomycetaceae</taxon>
        <taxon>Mangrovactinospora</taxon>
    </lineage>
</organism>
<dbReference type="Gene3D" id="3.40.50.720">
    <property type="entry name" value="NAD(P)-binding Rossmann-like Domain"/>
    <property type="match status" value="1"/>
</dbReference>
<dbReference type="SUPFAM" id="SSF51735">
    <property type="entry name" value="NAD(P)-binding Rossmann-fold domains"/>
    <property type="match status" value="1"/>
</dbReference>
<dbReference type="PANTHER" id="PTHR43818:SF11">
    <property type="entry name" value="BCDNA.GH03377"/>
    <property type="match status" value="1"/>
</dbReference>
<dbReference type="Pfam" id="PF22725">
    <property type="entry name" value="GFO_IDH_MocA_C3"/>
    <property type="match status" value="1"/>
</dbReference>
<feature type="domain" description="GFO/IDH/MocA-like oxidoreductase" evidence="3">
    <location>
        <begin position="117"/>
        <end position="264"/>
    </location>
</feature>
<dbReference type="InterPro" id="IPR036291">
    <property type="entry name" value="NAD(P)-bd_dom_sf"/>
</dbReference>
<evidence type="ECO:0000313" key="4">
    <source>
        <dbReference type="EMBL" id="OIV38991.1"/>
    </source>
</evidence>
<dbReference type="STRING" id="1428644.BIV57_03050"/>
<dbReference type="SUPFAM" id="SSF55347">
    <property type="entry name" value="Glyceraldehyde-3-phosphate dehydrogenase-like, C-terminal domain"/>
    <property type="match status" value="1"/>
</dbReference>
<evidence type="ECO:0000256" key="1">
    <source>
        <dbReference type="ARBA" id="ARBA00023002"/>
    </source>
</evidence>
<gene>
    <name evidence="4" type="ORF">BIV57_03050</name>
</gene>
<dbReference type="InterPro" id="IPR050463">
    <property type="entry name" value="Gfo/Idh/MocA_oxidrdct_glycsds"/>
</dbReference>
<dbReference type="Proteomes" id="UP000243342">
    <property type="component" value="Unassembled WGS sequence"/>
</dbReference>
<dbReference type="GO" id="GO:0016491">
    <property type="term" value="F:oxidoreductase activity"/>
    <property type="evidence" value="ECO:0007669"/>
    <property type="project" value="UniProtKB-KW"/>
</dbReference>
<proteinExistence type="predicted"/>
<dbReference type="Gene3D" id="3.30.360.10">
    <property type="entry name" value="Dihydrodipicolinate Reductase, domain 2"/>
    <property type="match status" value="1"/>
</dbReference>
<evidence type="ECO:0000259" key="2">
    <source>
        <dbReference type="Pfam" id="PF01408"/>
    </source>
</evidence>
<dbReference type="Pfam" id="PF01408">
    <property type="entry name" value="GFO_IDH_MocA"/>
    <property type="match status" value="1"/>
</dbReference>
<protein>
    <submittedName>
        <fullName evidence="4">Oxidoreductase</fullName>
    </submittedName>
</protein>
<keyword evidence="1" id="KW-0560">Oxidoreductase</keyword>
<comment type="caution">
    <text evidence="4">The sequence shown here is derived from an EMBL/GenBank/DDBJ whole genome shotgun (WGS) entry which is preliminary data.</text>
</comment>
<evidence type="ECO:0000313" key="5">
    <source>
        <dbReference type="Proteomes" id="UP000243342"/>
    </source>
</evidence>
<feature type="domain" description="Gfo/Idh/MocA-like oxidoreductase N-terminal" evidence="2">
    <location>
        <begin position="2"/>
        <end position="107"/>
    </location>
</feature>
<accession>A0A1J7BJY0</accession>
<evidence type="ECO:0000259" key="3">
    <source>
        <dbReference type="Pfam" id="PF22725"/>
    </source>
</evidence>
<dbReference type="AlphaFoldDB" id="A0A1J7BJY0"/>
<dbReference type="InterPro" id="IPR000683">
    <property type="entry name" value="Gfo/Idh/MocA-like_OxRdtase_N"/>
</dbReference>
<keyword evidence="5" id="KW-1185">Reference proteome</keyword>
<dbReference type="InterPro" id="IPR055170">
    <property type="entry name" value="GFO_IDH_MocA-like_dom"/>
</dbReference>
<sequence>MIAEVHRRALRAAGAELAGVLASTPERSAETAAAWGTRGYASLEELLADDSVAVVHVCTPNHLHAEQAERALDAGRHVVCEKPLGVSAAEAERLAAAAERAGKVAAVPFVYRYHPLVRELRARRESGEFGAWHLIHGSYLQDWMLAPEASGWRVAPELGGASRAFADIGSHWCDLVEFVTGERFAELSAARSTVVAERPAATAKSFSGAAGAGDAPTSAVTTEDAAALLLRTTGGTLATATVSQVSAGRKNRLWFEVDGERGSAVFDQENPETVWLGGAGPEGDRIVHRDTVHGPYSVLPAGHPQGYTDCFNAFVADVLAAIATGSAPEGLPTFADGLRSARIVDAFLSSSATGNWTKVTAS</sequence>
<name>A0A1J7BJY0_9ACTN</name>